<dbReference type="Proteomes" id="UP000276128">
    <property type="component" value="Unassembled WGS sequence"/>
</dbReference>
<protein>
    <recommendedName>
        <fullName evidence="3">P27 family phage terminase small subunit</fullName>
    </recommendedName>
</protein>
<reference evidence="1 2" key="1">
    <citation type="submission" date="2018-12" db="EMBL/GenBank/DDBJ databases">
        <title>Bacillus ochoae sp. nov., Paenibacillus whitsoniae sp. nov., Paenibacillus spiritus sp. nov. Isolated from the Mars Exploration Rover during spacecraft assembly.</title>
        <authorList>
            <person name="Seuylemezian A."/>
            <person name="Vaishampayan P."/>
        </authorList>
    </citation>
    <scope>NUCLEOTIDE SEQUENCE [LARGE SCALE GENOMIC DNA]</scope>
    <source>
        <strain evidence="1 2">MER 54</strain>
    </source>
</reference>
<name>A0A3S0ALH0_9BACL</name>
<dbReference type="InterPro" id="IPR006448">
    <property type="entry name" value="Phage_term_ssu_P27"/>
</dbReference>
<accession>A0A3S0ALH0</accession>
<dbReference type="RefSeq" id="WP_126143970.1">
    <property type="nucleotide sequence ID" value="NZ_RXHU01000082.1"/>
</dbReference>
<dbReference type="Pfam" id="PF05119">
    <property type="entry name" value="Terminase_4"/>
    <property type="match status" value="1"/>
</dbReference>
<dbReference type="AlphaFoldDB" id="A0A3S0ALH0"/>
<keyword evidence="2" id="KW-1185">Reference proteome</keyword>
<organism evidence="1 2">
    <name type="scientific">Paenibacillus whitsoniae</name>
    <dbReference type="NCBI Taxonomy" id="2496558"/>
    <lineage>
        <taxon>Bacteria</taxon>
        <taxon>Bacillati</taxon>
        <taxon>Bacillota</taxon>
        <taxon>Bacilli</taxon>
        <taxon>Bacillales</taxon>
        <taxon>Paenibacillaceae</taxon>
        <taxon>Paenibacillus</taxon>
    </lineage>
</organism>
<evidence type="ECO:0000313" key="2">
    <source>
        <dbReference type="Proteomes" id="UP000276128"/>
    </source>
</evidence>
<dbReference type="OrthoDB" id="3196710at2"/>
<proteinExistence type="predicted"/>
<gene>
    <name evidence="1" type="ORF">EJQ19_25085</name>
</gene>
<sequence length="120" mass="13747">MAIAVGPTREERIKREFNRLKRLLKELPKEKLQAAEGMIERAAFMAITLKELEEDINWKGTVEMFTQGEMTYERKRPAVEIYNTTMKNYAAACKQLTDLIPGGVPKPEGQDAFQVIMGRK</sequence>
<evidence type="ECO:0008006" key="3">
    <source>
        <dbReference type="Google" id="ProtNLM"/>
    </source>
</evidence>
<dbReference type="EMBL" id="RXHU01000082">
    <property type="protein sequence ID" value="RTE05499.1"/>
    <property type="molecule type" value="Genomic_DNA"/>
</dbReference>
<evidence type="ECO:0000313" key="1">
    <source>
        <dbReference type="EMBL" id="RTE05499.1"/>
    </source>
</evidence>
<comment type="caution">
    <text evidence="1">The sequence shown here is derived from an EMBL/GenBank/DDBJ whole genome shotgun (WGS) entry which is preliminary data.</text>
</comment>